<name>A0A401U4M6_9BACT</name>
<evidence type="ECO:0000313" key="2">
    <source>
        <dbReference type="Proteomes" id="UP000288227"/>
    </source>
</evidence>
<gene>
    <name evidence="1" type="ORF">SanaruYs_00710</name>
</gene>
<reference evidence="1 2" key="1">
    <citation type="submission" date="2018-11" db="EMBL/GenBank/DDBJ databases">
        <title>Chryseotalea sanarue gen. nov., sp., nov., a member of the family Cytophagaceae, isolated from a brackish lake in Hamamatsu Japan.</title>
        <authorList>
            <person name="Maejima Y."/>
            <person name="Iino T."/>
            <person name="Muraguchi Y."/>
            <person name="Fukuda K."/>
            <person name="Ohkuma M."/>
            <person name="Moriuchi R."/>
            <person name="Dohra H."/>
            <person name="Kimbara K."/>
            <person name="Shintani M."/>
        </authorList>
    </citation>
    <scope>NUCLEOTIDE SEQUENCE [LARGE SCALE GENOMIC DNA]</scope>
    <source>
        <strain evidence="1 2">Ys</strain>
    </source>
</reference>
<dbReference type="EMBL" id="BHXQ01000001">
    <property type="protein sequence ID" value="GCC49857.1"/>
    <property type="molecule type" value="Genomic_DNA"/>
</dbReference>
<accession>A0A401U4M6</accession>
<evidence type="ECO:0000313" key="1">
    <source>
        <dbReference type="EMBL" id="GCC49857.1"/>
    </source>
</evidence>
<proteinExistence type="predicted"/>
<protein>
    <recommendedName>
        <fullName evidence="3">DUF748 domain-containing protein</fullName>
    </recommendedName>
</protein>
<keyword evidence="2" id="KW-1185">Reference proteome</keyword>
<organism evidence="1 2">
    <name type="scientific">Chryseotalea sanaruensis</name>
    <dbReference type="NCBI Taxonomy" id="2482724"/>
    <lineage>
        <taxon>Bacteria</taxon>
        <taxon>Pseudomonadati</taxon>
        <taxon>Bacteroidota</taxon>
        <taxon>Cytophagia</taxon>
        <taxon>Cytophagales</taxon>
        <taxon>Chryseotaleaceae</taxon>
        <taxon>Chryseotalea</taxon>
    </lineage>
</organism>
<comment type="caution">
    <text evidence="1">The sequence shown here is derived from an EMBL/GenBank/DDBJ whole genome shotgun (WGS) entry which is preliminary data.</text>
</comment>
<dbReference type="OrthoDB" id="610933at2"/>
<evidence type="ECO:0008006" key="3">
    <source>
        <dbReference type="Google" id="ProtNLM"/>
    </source>
</evidence>
<sequence length="486" mass="55080">MKDAIQNLQGSFSSLNINLFSRSVKIEELTWISKESTEDSASHTLYVDLIKLKGIHLLPLIFDKRVIVNHLEIDSANLSFIKNIRFSNDSSSQKSLKGFLIKQISLKRIALRVKEDTTDVLSGILNADIRQLRFERDSTQKFVPSFSQITCTVKSIALNHKGGLYKTNIYKVYLNSEQQLISFDSIQLLPKHAKYDFAWKAGKQVARLTLSIPKVDVINLDYDHLLQKQFIASAIRIQSFNLDVFKDKRVPFSQTAHIHLPMHYFNALKWKVKIDSLAFGLSQIRTETFPESGIAPAIITFDDVSGLLLNLDNIQEKEAIDYATLQASGFFMGKGRIEATFQLPQDSSPVYHTKGFIKDMDMTILNGALQNIANINLKSGYLDLMNFNFTYTDFGSRGSLDMAYQSLSISSLNKNKSSTNEIKTALLYLLVQRNKEIEPNLSGRVGTIDVKRDRKKHIFNIWLISILDGMRSSFLGGDKVDNQSKK</sequence>
<dbReference type="Proteomes" id="UP000288227">
    <property type="component" value="Unassembled WGS sequence"/>
</dbReference>
<dbReference type="RefSeq" id="WP_127120527.1">
    <property type="nucleotide sequence ID" value="NZ_BHXQ01000001.1"/>
</dbReference>
<dbReference type="AlphaFoldDB" id="A0A401U4M6"/>